<gene>
    <name evidence="2" type="ORF">CTZ28_01070</name>
</gene>
<dbReference type="Proteomes" id="UP000270471">
    <property type="component" value="Unassembled WGS sequence"/>
</dbReference>
<dbReference type="AlphaFoldDB" id="A0A3M0IFQ1"/>
<dbReference type="SUPFAM" id="SSF53335">
    <property type="entry name" value="S-adenosyl-L-methionine-dependent methyltransferases"/>
    <property type="match status" value="1"/>
</dbReference>
<dbReference type="Gene3D" id="3.40.50.150">
    <property type="entry name" value="Vaccinia Virus protein VP39"/>
    <property type="match status" value="1"/>
</dbReference>
<dbReference type="GO" id="GO:0008168">
    <property type="term" value="F:methyltransferase activity"/>
    <property type="evidence" value="ECO:0007669"/>
    <property type="project" value="UniProtKB-KW"/>
</dbReference>
<dbReference type="InterPro" id="IPR029063">
    <property type="entry name" value="SAM-dependent_MTases_sf"/>
</dbReference>
<dbReference type="OrthoDB" id="9811589at2"/>
<keyword evidence="3" id="KW-1185">Reference proteome</keyword>
<dbReference type="GO" id="GO:0032259">
    <property type="term" value="P:methylation"/>
    <property type="evidence" value="ECO:0007669"/>
    <property type="project" value="UniProtKB-KW"/>
</dbReference>
<proteinExistence type="predicted"/>
<dbReference type="InterPro" id="IPR041698">
    <property type="entry name" value="Methyltransf_25"/>
</dbReference>
<sequence length="246" mass="27026">MVDRSFRDLSLASLYDALNPWGPDSDFYLDLVMSARSVLDVGCGTGQLLARARRAGHDGLLMGLDPAAAMLVQARRREPGVDWVLGGLGTRLWNGGFDLVVMTGHTFQALVHDEELRLALRAVRTALSPGGRFVFETRHPAARAWTGWTTEHVRSVSDADGRAVRVWHEVDGPPVGDRVRLKETFDGAAWDRPRVSRSTLRFLGPDALTRFLREAGLGVVEQYGDWAQGPLTQDSAEIITVAAPVR</sequence>
<reference evidence="2 3" key="1">
    <citation type="submission" date="2017-11" db="EMBL/GenBank/DDBJ databases">
        <title>Draft genome of actinobacteria isolated from guarana (Paullinia cupana (Mart.) Ducke.</title>
        <authorList>
            <person name="Siqueira K.A."/>
            <person name="Liotti R.G."/>
            <person name="Mendes T.A.O."/>
            <person name="Soares M.A."/>
        </authorList>
    </citation>
    <scope>NUCLEOTIDE SEQUENCE [LARGE SCALE GENOMIC DNA]</scope>
    <source>
        <strain evidence="2 3">193</strain>
    </source>
</reference>
<dbReference type="PANTHER" id="PTHR42912">
    <property type="entry name" value="METHYLTRANSFERASE"/>
    <property type="match status" value="1"/>
</dbReference>
<comment type="caution">
    <text evidence="2">The sequence shown here is derived from an EMBL/GenBank/DDBJ whole genome shotgun (WGS) entry which is preliminary data.</text>
</comment>
<dbReference type="RefSeq" id="WP_121887252.1">
    <property type="nucleotide sequence ID" value="NZ_PENI01000001.1"/>
</dbReference>
<dbReference type="CDD" id="cd02440">
    <property type="entry name" value="AdoMet_MTases"/>
    <property type="match status" value="1"/>
</dbReference>
<protein>
    <submittedName>
        <fullName evidence="2">SAM-dependent methyltransferase</fullName>
    </submittedName>
</protein>
<organism evidence="2 3">
    <name type="scientific">Streptomyces shenzhenensis</name>
    <dbReference type="NCBI Taxonomy" id="943815"/>
    <lineage>
        <taxon>Bacteria</taxon>
        <taxon>Bacillati</taxon>
        <taxon>Actinomycetota</taxon>
        <taxon>Actinomycetes</taxon>
        <taxon>Kitasatosporales</taxon>
        <taxon>Streptomycetaceae</taxon>
        <taxon>Streptomyces</taxon>
    </lineage>
</organism>
<dbReference type="Pfam" id="PF13649">
    <property type="entry name" value="Methyltransf_25"/>
    <property type="match status" value="1"/>
</dbReference>
<evidence type="ECO:0000313" key="2">
    <source>
        <dbReference type="EMBL" id="RMB87585.1"/>
    </source>
</evidence>
<feature type="domain" description="Methyltransferase" evidence="1">
    <location>
        <begin position="38"/>
        <end position="131"/>
    </location>
</feature>
<dbReference type="EMBL" id="PENI01000001">
    <property type="protein sequence ID" value="RMB87585.1"/>
    <property type="molecule type" value="Genomic_DNA"/>
</dbReference>
<evidence type="ECO:0000313" key="3">
    <source>
        <dbReference type="Proteomes" id="UP000270471"/>
    </source>
</evidence>
<evidence type="ECO:0000259" key="1">
    <source>
        <dbReference type="Pfam" id="PF13649"/>
    </source>
</evidence>
<dbReference type="InterPro" id="IPR050508">
    <property type="entry name" value="Methyltransf_Superfamily"/>
</dbReference>
<accession>A0A3M0IFQ1</accession>
<keyword evidence="2" id="KW-0808">Transferase</keyword>
<keyword evidence="2" id="KW-0489">Methyltransferase</keyword>
<name>A0A3M0IFQ1_9ACTN</name>
<dbReference type="Gene3D" id="2.20.130.10">
    <property type="entry name" value="CAC2371-like domains"/>
    <property type="match status" value="1"/>
</dbReference>